<evidence type="ECO:0000313" key="6">
    <source>
        <dbReference type="Proteomes" id="UP000199352"/>
    </source>
</evidence>
<keyword evidence="2" id="KW-0521">NADP</keyword>
<comment type="similarity">
    <text evidence="1 4">Belongs to the short-chain dehydrogenases/reductases (SDR) family.</text>
</comment>
<evidence type="ECO:0000313" key="5">
    <source>
        <dbReference type="EMBL" id="SEQ95480.1"/>
    </source>
</evidence>
<dbReference type="STRING" id="402600.SAMN05216188_106347"/>
<dbReference type="PANTHER" id="PTHR43490:SF99">
    <property type="entry name" value="SHORT-CHAIN DEHYDROGENASE_REDUCTASE"/>
    <property type="match status" value="1"/>
</dbReference>
<keyword evidence="6" id="KW-1185">Reference proteome</keyword>
<evidence type="ECO:0000256" key="2">
    <source>
        <dbReference type="ARBA" id="ARBA00022857"/>
    </source>
</evidence>
<dbReference type="SUPFAM" id="SSF51735">
    <property type="entry name" value="NAD(P)-binding Rossmann-fold domains"/>
    <property type="match status" value="1"/>
</dbReference>
<dbReference type="PRINTS" id="PR00080">
    <property type="entry name" value="SDRFAMILY"/>
</dbReference>
<dbReference type="PANTHER" id="PTHR43490">
    <property type="entry name" value="(+)-NEOMENTHOL DEHYDROGENASE"/>
    <property type="match status" value="1"/>
</dbReference>
<protein>
    <submittedName>
        <fullName evidence="5">NADP-dependent 3-hydroxy acid dehydrogenase YdfG</fullName>
    </submittedName>
</protein>
<organism evidence="5 6">
    <name type="scientific">Lentzea xinjiangensis</name>
    <dbReference type="NCBI Taxonomy" id="402600"/>
    <lineage>
        <taxon>Bacteria</taxon>
        <taxon>Bacillati</taxon>
        <taxon>Actinomycetota</taxon>
        <taxon>Actinomycetes</taxon>
        <taxon>Pseudonocardiales</taxon>
        <taxon>Pseudonocardiaceae</taxon>
        <taxon>Lentzea</taxon>
    </lineage>
</organism>
<dbReference type="Gene3D" id="3.40.50.720">
    <property type="entry name" value="NAD(P)-binding Rossmann-like Domain"/>
    <property type="match status" value="1"/>
</dbReference>
<dbReference type="EMBL" id="FOFR01000006">
    <property type="protein sequence ID" value="SEQ95480.1"/>
    <property type="molecule type" value="Genomic_DNA"/>
</dbReference>
<keyword evidence="3" id="KW-0560">Oxidoreductase</keyword>
<reference evidence="6" key="1">
    <citation type="submission" date="2016-10" db="EMBL/GenBank/DDBJ databases">
        <authorList>
            <person name="Varghese N."/>
            <person name="Submissions S."/>
        </authorList>
    </citation>
    <scope>NUCLEOTIDE SEQUENCE [LARGE SCALE GENOMIC DNA]</scope>
    <source>
        <strain evidence="6">CGMCC 4.3525</strain>
    </source>
</reference>
<name>A0A1H9K8J2_9PSEU</name>
<dbReference type="PRINTS" id="PR00081">
    <property type="entry name" value="GDHRDH"/>
</dbReference>
<dbReference type="Proteomes" id="UP000199352">
    <property type="component" value="Unassembled WGS sequence"/>
</dbReference>
<evidence type="ECO:0000256" key="1">
    <source>
        <dbReference type="ARBA" id="ARBA00006484"/>
    </source>
</evidence>
<dbReference type="OrthoDB" id="9781117at2"/>
<dbReference type="AlphaFoldDB" id="A0A1H9K8J2"/>
<dbReference type="InterPro" id="IPR036291">
    <property type="entry name" value="NAD(P)-bd_dom_sf"/>
</dbReference>
<accession>A0A1H9K8J2</accession>
<gene>
    <name evidence="5" type="ORF">SAMN05216188_106347</name>
</gene>
<dbReference type="Pfam" id="PF00106">
    <property type="entry name" value="adh_short"/>
    <property type="match status" value="1"/>
</dbReference>
<dbReference type="RefSeq" id="WP_089951638.1">
    <property type="nucleotide sequence ID" value="NZ_FOFR01000006.1"/>
</dbReference>
<proteinExistence type="inferred from homology"/>
<evidence type="ECO:0000256" key="3">
    <source>
        <dbReference type="ARBA" id="ARBA00023002"/>
    </source>
</evidence>
<dbReference type="InterPro" id="IPR002347">
    <property type="entry name" value="SDR_fam"/>
</dbReference>
<dbReference type="GO" id="GO:0016491">
    <property type="term" value="F:oxidoreductase activity"/>
    <property type="evidence" value="ECO:0007669"/>
    <property type="project" value="UniProtKB-KW"/>
</dbReference>
<sequence>MTTTLITGANKGLGFETARRLIAAGHTVYLGSRDGERGHRAAERLGARLVLLDVTDDASVEAAAAAVAADGGLDVLVNNAGVEGRTDAGEVLGAADTTAGLMQTLFDTNVFGLVRVTRAFLPLLQRSAAPVVVNVSSGLASISRVSTPGTPAHAYPGLAYPASKAAVNMITVQYAKAFAGIRINAVEPGFTKTDLNGNTGTQTVEEGAEIIVRMARIGPDGPTGGYFDAAGALPW</sequence>
<evidence type="ECO:0000256" key="4">
    <source>
        <dbReference type="RuleBase" id="RU000363"/>
    </source>
</evidence>